<dbReference type="GO" id="GO:0003677">
    <property type="term" value="F:DNA binding"/>
    <property type="evidence" value="ECO:0007669"/>
    <property type="project" value="InterPro"/>
</dbReference>
<dbReference type="RefSeq" id="WP_122184361.1">
    <property type="nucleotide sequence ID" value="NZ_RFFJ01000073.1"/>
</dbReference>
<sequence length="289" mass="32691">MTDAQPNIHRRRLGLALKSLRTNAGKTLKEAAAELALAGESALSRIEHGRQRVTPTAVLGFFEVYKLRDKSQQEFLIYLAKQASTTAKRGKNLFEEYRIAIKDPFADYLQLEELATKSETFVSFVPGLLQTEDYARAIVQGSRKWQTAREIDTFVRLRMKRYQALTRDNPLHLWVILDEAALLRQVGGPKVMKAQLEYLVHVVEEYPHVTIQILPLARGAHSAVDGAFHLLHFAAGPPVVVVEPMTTTLFLEEDRDLGRYETSLNHLRSEALDAAASLRLIRDVAKEKY</sequence>
<gene>
    <name evidence="2" type="ORF">EBN88_14905</name>
</gene>
<proteinExistence type="predicted"/>
<dbReference type="EMBL" id="RFFJ01000073">
    <property type="protein sequence ID" value="RMI39424.1"/>
    <property type="molecule type" value="Genomic_DNA"/>
</dbReference>
<feature type="domain" description="HTH cro/C1-type" evidence="1">
    <location>
        <begin position="17"/>
        <end position="54"/>
    </location>
</feature>
<evidence type="ECO:0000313" key="2">
    <source>
        <dbReference type="EMBL" id="RMI39424.1"/>
    </source>
</evidence>
<dbReference type="Pfam" id="PF19054">
    <property type="entry name" value="DUF5753"/>
    <property type="match status" value="1"/>
</dbReference>
<dbReference type="InterPro" id="IPR001387">
    <property type="entry name" value="Cro/C1-type_HTH"/>
</dbReference>
<keyword evidence="3" id="KW-1185">Reference proteome</keyword>
<organism evidence="2 3">
    <name type="scientific">Streptomyces triticirhizae</name>
    <dbReference type="NCBI Taxonomy" id="2483353"/>
    <lineage>
        <taxon>Bacteria</taxon>
        <taxon>Bacillati</taxon>
        <taxon>Actinomycetota</taxon>
        <taxon>Actinomycetes</taxon>
        <taxon>Kitasatosporales</taxon>
        <taxon>Streptomycetaceae</taxon>
        <taxon>Streptomyces</taxon>
    </lineage>
</organism>
<name>A0A3M2LPL3_9ACTN</name>
<reference evidence="2 3" key="1">
    <citation type="submission" date="2018-10" db="EMBL/GenBank/DDBJ databases">
        <title>Isolation, diversity and antifungal activity of actinobacteria from wheat.</title>
        <authorList>
            <person name="Han C."/>
        </authorList>
    </citation>
    <scope>NUCLEOTIDE SEQUENCE [LARGE SCALE GENOMIC DNA]</scope>
    <source>
        <strain evidence="2 3">NEAU-YY642</strain>
    </source>
</reference>
<dbReference type="InterPro" id="IPR043917">
    <property type="entry name" value="DUF5753"/>
</dbReference>
<comment type="caution">
    <text evidence="2">The sequence shown here is derived from an EMBL/GenBank/DDBJ whole genome shotgun (WGS) entry which is preliminary data.</text>
</comment>
<protein>
    <submittedName>
        <fullName evidence="2">XRE family transcriptional regulator</fullName>
    </submittedName>
</protein>
<dbReference type="AlphaFoldDB" id="A0A3M2LPL3"/>
<dbReference type="PROSITE" id="PS50943">
    <property type="entry name" value="HTH_CROC1"/>
    <property type="match status" value="1"/>
</dbReference>
<evidence type="ECO:0000313" key="3">
    <source>
        <dbReference type="Proteomes" id="UP000278673"/>
    </source>
</evidence>
<accession>A0A3M2LPL3</accession>
<dbReference type="Gene3D" id="1.10.260.40">
    <property type="entry name" value="lambda repressor-like DNA-binding domains"/>
    <property type="match status" value="1"/>
</dbReference>
<dbReference type="InterPro" id="IPR010982">
    <property type="entry name" value="Lambda_DNA-bd_dom_sf"/>
</dbReference>
<dbReference type="Pfam" id="PF13560">
    <property type="entry name" value="HTH_31"/>
    <property type="match status" value="1"/>
</dbReference>
<evidence type="ECO:0000259" key="1">
    <source>
        <dbReference type="PROSITE" id="PS50943"/>
    </source>
</evidence>
<dbReference type="Proteomes" id="UP000278673">
    <property type="component" value="Unassembled WGS sequence"/>
</dbReference>